<name>A0ABS8T5Q7_DATST</name>
<dbReference type="InterPro" id="IPR055357">
    <property type="entry name" value="LRR_At1g61320_AtMIF1"/>
</dbReference>
<dbReference type="InterPro" id="IPR053772">
    <property type="entry name" value="At1g61320/At1g61330-like"/>
</dbReference>
<reference evidence="2 3" key="1">
    <citation type="journal article" date="2021" name="BMC Genomics">
        <title>Datura genome reveals duplications of psychoactive alkaloid biosynthetic genes and high mutation rate following tissue culture.</title>
        <authorList>
            <person name="Rajewski A."/>
            <person name="Carter-House D."/>
            <person name="Stajich J."/>
            <person name="Litt A."/>
        </authorList>
    </citation>
    <scope>NUCLEOTIDE SEQUENCE [LARGE SCALE GENOMIC DNA]</scope>
    <source>
        <strain evidence="2">AR-01</strain>
    </source>
</reference>
<dbReference type="Gene3D" id="3.80.10.10">
    <property type="entry name" value="Ribonuclease Inhibitor"/>
    <property type="match status" value="1"/>
</dbReference>
<dbReference type="Pfam" id="PF23622">
    <property type="entry name" value="LRR_At1g61320_AtMIF1"/>
    <property type="match status" value="1"/>
</dbReference>
<dbReference type="EMBL" id="JACEIK010001127">
    <property type="protein sequence ID" value="MCD7466270.1"/>
    <property type="molecule type" value="Genomic_DNA"/>
</dbReference>
<evidence type="ECO:0000313" key="3">
    <source>
        <dbReference type="Proteomes" id="UP000823775"/>
    </source>
</evidence>
<dbReference type="PANTHER" id="PTHR34145:SF68">
    <property type="entry name" value="FBD DOMAIN-CONTAINING PROTEIN"/>
    <property type="match status" value="1"/>
</dbReference>
<accession>A0ABS8T5Q7</accession>
<feature type="domain" description="At1g61320/AtMIF1 LRR" evidence="1">
    <location>
        <begin position="62"/>
        <end position="254"/>
    </location>
</feature>
<evidence type="ECO:0000259" key="1">
    <source>
        <dbReference type="Pfam" id="PF23622"/>
    </source>
</evidence>
<dbReference type="InterPro" id="IPR032675">
    <property type="entry name" value="LRR_dom_sf"/>
</dbReference>
<proteinExistence type="predicted"/>
<protein>
    <recommendedName>
        <fullName evidence="1">At1g61320/AtMIF1 LRR domain-containing protein</fullName>
    </recommendedName>
</protein>
<dbReference type="PANTHER" id="PTHR34145">
    <property type="entry name" value="OS02G0105600 PROTEIN"/>
    <property type="match status" value="1"/>
</dbReference>
<organism evidence="2 3">
    <name type="scientific">Datura stramonium</name>
    <name type="common">Jimsonweed</name>
    <name type="synonym">Common thornapple</name>
    <dbReference type="NCBI Taxonomy" id="4076"/>
    <lineage>
        <taxon>Eukaryota</taxon>
        <taxon>Viridiplantae</taxon>
        <taxon>Streptophyta</taxon>
        <taxon>Embryophyta</taxon>
        <taxon>Tracheophyta</taxon>
        <taxon>Spermatophyta</taxon>
        <taxon>Magnoliopsida</taxon>
        <taxon>eudicotyledons</taxon>
        <taxon>Gunneridae</taxon>
        <taxon>Pentapetalae</taxon>
        <taxon>asterids</taxon>
        <taxon>lamiids</taxon>
        <taxon>Solanales</taxon>
        <taxon>Solanaceae</taxon>
        <taxon>Solanoideae</taxon>
        <taxon>Datureae</taxon>
        <taxon>Datura</taxon>
    </lineage>
</organism>
<comment type="caution">
    <text evidence="2">The sequence shown here is derived from an EMBL/GenBank/DDBJ whole genome shotgun (WGS) entry which is preliminary data.</text>
</comment>
<evidence type="ECO:0000313" key="2">
    <source>
        <dbReference type="EMBL" id="MCD7466270.1"/>
    </source>
</evidence>
<keyword evidence="3" id="KW-1185">Reference proteome</keyword>
<dbReference type="SUPFAM" id="SSF52047">
    <property type="entry name" value="RNI-like"/>
    <property type="match status" value="1"/>
</dbReference>
<sequence length="501" mass="58020">MSIVSETWLRAWFTHPYLEFAIYSPQHMKGVDLILERYRDSKISIHMFKFLKGFDKYYDFDPLYDKWLAIALYNGVKHLEFAQAKMPSFSPYTFPIYNVLLSGAAKSLTELVLENCHLLSSLSTTTIKCHSLEKLTLYEVTLDDNMFHTLIISCPFIVNFKIEYCIGLTRIELRNLQKIKSVYIATKSDQRVSIQNTPTLEYLTYIGLPDHSSMLDIFKCPNVKYIKLVGETLSHRFLEHLISTSQFLESLILHHVLLLGSGRLFNICGSQSLKLLKISGCTAGSIGEIDVPNLATLEYFGRGDHIPKLKSFQLKHSSRLCLSCSSHNLNYGWFCKLREFLSKSTTSWSQVSLQFNGCGGTQLQQLHHPQLLHSTCPQVDDLDREIEDSTDCLAFMNALLWSCHPRKFRLHSTIEMITCFIDHLMSSPDDSCNSTCHWRSQLKQVKAYRYDWQRGFNSLTQMIGRWRQFKWKSEEITSREVAKANLWEGDYILFLLDWSCH</sequence>
<gene>
    <name evidence="2" type="ORF">HAX54_002828</name>
</gene>
<dbReference type="Proteomes" id="UP000823775">
    <property type="component" value="Unassembled WGS sequence"/>
</dbReference>